<name>D8LYH6_BLAHO</name>
<dbReference type="SUPFAM" id="SSF54495">
    <property type="entry name" value="UBC-like"/>
    <property type="match status" value="1"/>
</dbReference>
<dbReference type="InterPro" id="IPR016135">
    <property type="entry name" value="UBQ-conjugating_enzyme/RWD"/>
</dbReference>
<dbReference type="Gene3D" id="3.10.110.10">
    <property type="entry name" value="Ubiquitin Conjugating Enzyme"/>
    <property type="match status" value="1"/>
</dbReference>
<dbReference type="RefSeq" id="XP_012894679.1">
    <property type="nucleotide sequence ID" value="XM_013039225.1"/>
</dbReference>
<comment type="similarity">
    <text evidence="4">Belongs to the ubiquitin-conjugating enzyme family.</text>
</comment>
<keyword evidence="4" id="KW-0067">ATP-binding</keyword>
<keyword evidence="7" id="KW-1185">Reference proteome</keyword>
<dbReference type="InterPro" id="IPR023313">
    <property type="entry name" value="UBQ-conjugating_AS"/>
</dbReference>
<dbReference type="PROSITE" id="PS50127">
    <property type="entry name" value="UBC_2"/>
    <property type="match status" value="1"/>
</dbReference>
<evidence type="ECO:0000313" key="7">
    <source>
        <dbReference type="Proteomes" id="UP000008312"/>
    </source>
</evidence>
<keyword evidence="4" id="KW-0547">Nucleotide-binding</keyword>
<dbReference type="OrthoDB" id="9984419at2759"/>
<dbReference type="Proteomes" id="UP000008312">
    <property type="component" value="Unassembled WGS sequence"/>
</dbReference>
<dbReference type="CDD" id="cd23790">
    <property type="entry name" value="UBCc_UBE2A_2B"/>
    <property type="match status" value="1"/>
</dbReference>
<keyword evidence="2 4" id="KW-0833">Ubl conjugation pathway</keyword>
<organism evidence="6">
    <name type="scientific">Blastocystis hominis</name>
    <dbReference type="NCBI Taxonomy" id="12968"/>
    <lineage>
        <taxon>Eukaryota</taxon>
        <taxon>Sar</taxon>
        <taxon>Stramenopiles</taxon>
        <taxon>Bigyra</taxon>
        <taxon>Opalozoa</taxon>
        <taxon>Opalinata</taxon>
        <taxon>Blastocystidae</taxon>
        <taxon>Blastocystis</taxon>
    </lineage>
</organism>
<feature type="domain" description="UBC core" evidence="5">
    <location>
        <begin position="4"/>
        <end position="160"/>
    </location>
</feature>
<evidence type="ECO:0000259" key="5">
    <source>
        <dbReference type="PROSITE" id="PS50127"/>
    </source>
</evidence>
<dbReference type="AlphaFoldDB" id="D8LYH6"/>
<evidence type="ECO:0000256" key="4">
    <source>
        <dbReference type="RuleBase" id="RU362109"/>
    </source>
</evidence>
<dbReference type="GO" id="GO:0005524">
    <property type="term" value="F:ATP binding"/>
    <property type="evidence" value="ECO:0007669"/>
    <property type="project" value="UniProtKB-UniRule"/>
</dbReference>
<dbReference type="InterPro" id="IPR000608">
    <property type="entry name" value="UBC"/>
</dbReference>
<gene>
    <name evidence="6" type="ORF">GSBLH_T00000931001</name>
</gene>
<dbReference type="InParanoid" id="D8LYH6"/>
<evidence type="ECO:0000256" key="1">
    <source>
        <dbReference type="ARBA" id="ARBA00022679"/>
    </source>
</evidence>
<proteinExistence type="inferred from homology"/>
<evidence type="ECO:0000256" key="3">
    <source>
        <dbReference type="PROSITE-ProRule" id="PRU10133"/>
    </source>
</evidence>
<dbReference type="Pfam" id="PF00179">
    <property type="entry name" value="UQ_con"/>
    <property type="match status" value="1"/>
</dbReference>
<dbReference type="SMART" id="SM00212">
    <property type="entry name" value="UBCc"/>
    <property type="match status" value="1"/>
</dbReference>
<sequence>MSTKARKRILRDYKDYLRNKPMGITCRIHEDNMMIWDACILGPPDTPWEGGTFFLRIELSEEYPDVAPSIRFLNRLFHPNIYVDGKICLDILQNRWTPQYTILTVLLSIQSLLNDPNPASPANQHASSIYCHSKETFWIFVYLIGSYNEMVRECVVRSWLSPAAVKECFSEEGRFVSFVPCFEDCLSQNTIHPNLLEVLIT</sequence>
<dbReference type="EMBL" id="FN668639">
    <property type="protein sequence ID" value="CBK20631.2"/>
    <property type="molecule type" value="Genomic_DNA"/>
</dbReference>
<evidence type="ECO:0000313" key="6">
    <source>
        <dbReference type="EMBL" id="CBK20631.2"/>
    </source>
</evidence>
<dbReference type="InterPro" id="IPR050113">
    <property type="entry name" value="Ub_conjugating_enzyme"/>
</dbReference>
<evidence type="ECO:0000256" key="2">
    <source>
        <dbReference type="ARBA" id="ARBA00022786"/>
    </source>
</evidence>
<feature type="active site" description="Glycyl thioester intermediate" evidence="3">
    <location>
        <position position="88"/>
    </location>
</feature>
<accession>D8LYH6</accession>
<keyword evidence="1" id="KW-0808">Transferase</keyword>
<dbReference type="GO" id="GO:0016740">
    <property type="term" value="F:transferase activity"/>
    <property type="evidence" value="ECO:0007669"/>
    <property type="project" value="UniProtKB-KW"/>
</dbReference>
<protein>
    <recommendedName>
        <fullName evidence="5">UBC core domain-containing protein</fullName>
    </recommendedName>
</protein>
<dbReference type="GeneID" id="24918218"/>
<dbReference type="PROSITE" id="PS00183">
    <property type="entry name" value="UBC_1"/>
    <property type="match status" value="1"/>
</dbReference>
<reference evidence="6" key="1">
    <citation type="submission" date="2010-02" db="EMBL/GenBank/DDBJ databases">
        <title>Sequencing and annotation of the Blastocystis hominis genome.</title>
        <authorList>
            <person name="Wincker P."/>
        </authorList>
    </citation>
    <scope>NUCLEOTIDE SEQUENCE</scope>
    <source>
        <strain evidence="6">Singapore isolate B</strain>
    </source>
</reference>
<dbReference type="PANTHER" id="PTHR24067">
    <property type="entry name" value="UBIQUITIN-CONJUGATING ENZYME E2"/>
    <property type="match status" value="1"/>
</dbReference>